<dbReference type="OrthoDB" id="9795622at2"/>
<proteinExistence type="predicted"/>
<dbReference type="Gene3D" id="3.20.20.190">
    <property type="entry name" value="Phosphatidylinositol (PI) phosphodiesterase"/>
    <property type="match status" value="1"/>
</dbReference>
<organism evidence="2 4">
    <name type="scientific">Pseudorhodobacter turbinis</name>
    <dbReference type="NCBI Taxonomy" id="2500533"/>
    <lineage>
        <taxon>Bacteria</taxon>
        <taxon>Pseudomonadati</taxon>
        <taxon>Pseudomonadota</taxon>
        <taxon>Alphaproteobacteria</taxon>
        <taxon>Rhodobacterales</taxon>
        <taxon>Paracoccaceae</taxon>
        <taxon>Pseudorhodobacter</taxon>
    </lineage>
</organism>
<protein>
    <submittedName>
        <fullName evidence="2">Glycerophosphodiester phosphodiesterase</fullName>
    </submittedName>
</protein>
<dbReference type="KEGG" id="pseb:EOK75_12200"/>
<dbReference type="SUPFAM" id="SSF51695">
    <property type="entry name" value="PLC-like phosphodiesterases"/>
    <property type="match status" value="1"/>
</dbReference>
<dbReference type="PROSITE" id="PS50007">
    <property type="entry name" value="PIPLC_X_DOMAIN"/>
    <property type="match status" value="1"/>
</dbReference>
<sequence>MTKIIAHRGARNLWAENSLEGFRNAVALGVGAVEFDLHLGADGAVLVIHDATLDRTTTANGPVRYLTKTSRHNLCLIGPDGEIDEGVPILSEVLEIIAPCAGLRIMPEFKADETGFYDPVLIETTVDILRDYGLAPRTTLHSFDIQVLHLLARIAPEFDRMISVNANWAARHGGIEAVIGQVRDLVSIIAIEQELFEAEFDRITALFPLERLSVWTVNDPGSIAHWLARGPGYLTSDDPQLALSIQLAEAMV</sequence>
<dbReference type="PANTHER" id="PTHR46211">
    <property type="entry name" value="GLYCEROPHOSPHORYL DIESTER PHOSPHODIESTERASE"/>
    <property type="match status" value="1"/>
</dbReference>
<dbReference type="GO" id="GO:0006629">
    <property type="term" value="P:lipid metabolic process"/>
    <property type="evidence" value="ECO:0007669"/>
    <property type="project" value="InterPro"/>
</dbReference>
<keyword evidence="4" id="KW-1185">Reference proteome</keyword>
<evidence type="ECO:0000313" key="3">
    <source>
        <dbReference type="EMBL" id="QCO56423.1"/>
    </source>
</evidence>
<evidence type="ECO:0000313" key="2">
    <source>
        <dbReference type="EMBL" id="QCO54564.1"/>
    </source>
</evidence>
<dbReference type="PROSITE" id="PS51704">
    <property type="entry name" value="GP_PDE"/>
    <property type="match status" value="1"/>
</dbReference>
<dbReference type="EMBL" id="CP039964">
    <property type="protein sequence ID" value="QCO54564.1"/>
    <property type="molecule type" value="Genomic_DNA"/>
</dbReference>
<dbReference type="InterPro" id="IPR030395">
    <property type="entry name" value="GP_PDE_dom"/>
</dbReference>
<feature type="domain" description="GP-PDE" evidence="1">
    <location>
        <begin position="2"/>
        <end position="246"/>
    </location>
</feature>
<dbReference type="RefSeq" id="WP_137192244.1">
    <property type="nucleotide sequence ID" value="NZ_CP039964.1"/>
</dbReference>
<dbReference type="Proteomes" id="UP000298631">
    <property type="component" value="Chromosome"/>
</dbReference>
<reference evidence="2 4" key="1">
    <citation type="submission" date="2019-05" db="EMBL/GenBank/DDBJ databases">
        <title>Pseudorhodobacter turbinis sp. nov., isolated from the gut of the Korean turban shell.</title>
        <authorList>
            <person name="Jeong Y.-S."/>
            <person name="Kang W.-R."/>
            <person name="Bae J.-W."/>
        </authorList>
    </citation>
    <scope>NUCLEOTIDE SEQUENCE [LARGE SCALE GENOMIC DNA]</scope>
    <source>
        <strain evidence="2 4">S12M18</strain>
    </source>
</reference>
<dbReference type="InterPro" id="IPR017946">
    <property type="entry name" value="PLC-like_Pdiesterase_TIM-brl"/>
</dbReference>
<evidence type="ECO:0000313" key="4">
    <source>
        <dbReference type="Proteomes" id="UP000298631"/>
    </source>
</evidence>
<dbReference type="AlphaFoldDB" id="A0A4V1E0G6"/>
<dbReference type="Pfam" id="PF03009">
    <property type="entry name" value="GDPD"/>
    <property type="match status" value="1"/>
</dbReference>
<accession>A0A4V1E0G6</accession>
<gene>
    <name evidence="2" type="ORF">EOK75_01315</name>
    <name evidence="3" type="ORF">EOK75_12200</name>
</gene>
<dbReference type="GO" id="GO:0008081">
    <property type="term" value="F:phosphoric diester hydrolase activity"/>
    <property type="evidence" value="ECO:0007669"/>
    <property type="project" value="InterPro"/>
</dbReference>
<name>A0A4V1E0G6_9RHOB</name>
<dbReference type="KEGG" id="pseb:EOK75_01315"/>
<dbReference type="PANTHER" id="PTHR46211:SF14">
    <property type="entry name" value="GLYCEROPHOSPHODIESTER PHOSPHODIESTERASE"/>
    <property type="match status" value="1"/>
</dbReference>
<evidence type="ECO:0000259" key="1">
    <source>
        <dbReference type="PROSITE" id="PS51704"/>
    </source>
</evidence>
<dbReference type="EMBL" id="CP039964">
    <property type="protein sequence ID" value="QCO56423.1"/>
    <property type="molecule type" value="Genomic_DNA"/>
</dbReference>